<dbReference type="PANTHER" id="PTHR32410">
    <property type="entry name" value="CYSTEINE/HISTIDINE-RICH C1 DOMAIN FAMILY PROTEIN"/>
    <property type="match status" value="1"/>
</dbReference>
<dbReference type="PANTHER" id="PTHR32410:SF153">
    <property type="entry name" value="CHP-RICH ZINC FINGER PROTEIN-LIKE-RELATED"/>
    <property type="match status" value="1"/>
</dbReference>
<evidence type="ECO:0000313" key="3">
    <source>
        <dbReference type="EMBL" id="KFK24829.1"/>
    </source>
</evidence>
<sequence>MKIFRHLHRTSFTPSLNQGDRPCGDGVKLQGVPEDIEEEEAEPFVRISDGRIQHFSHEHHHLRLDENKGRDYDGNKQCQGCVTPIFRNFYSCMQCDFILLEECANLSRKIHDPDTSTSAHSWTFMRINCGKEECDFKLHVIFVRSVVYTI</sequence>
<dbReference type="Proteomes" id="UP000029120">
    <property type="component" value="Chromosome 8"/>
</dbReference>
<evidence type="ECO:0000313" key="4">
    <source>
        <dbReference type="Proteomes" id="UP000029120"/>
    </source>
</evidence>
<dbReference type="Gramene" id="KFK24829">
    <property type="protein sequence ID" value="KFK24829"/>
    <property type="gene ID" value="AALP_AA8G030500"/>
</dbReference>
<proteinExistence type="predicted"/>
<name>A0A087G4M7_ARAAL</name>
<dbReference type="AlphaFoldDB" id="A0A087G4M7"/>
<accession>A0A087G4M7</accession>
<dbReference type="Pfam" id="PF03107">
    <property type="entry name" value="C1_2"/>
    <property type="match status" value="1"/>
</dbReference>
<organism evidence="3 4">
    <name type="scientific">Arabis alpina</name>
    <name type="common">Alpine rock-cress</name>
    <dbReference type="NCBI Taxonomy" id="50452"/>
    <lineage>
        <taxon>Eukaryota</taxon>
        <taxon>Viridiplantae</taxon>
        <taxon>Streptophyta</taxon>
        <taxon>Embryophyta</taxon>
        <taxon>Tracheophyta</taxon>
        <taxon>Spermatophyta</taxon>
        <taxon>Magnoliopsida</taxon>
        <taxon>eudicotyledons</taxon>
        <taxon>Gunneridae</taxon>
        <taxon>Pentapetalae</taxon>
        <taxon>rosids</taxon>
        <taxon>malvids</taxon>
        <taxon>Brassicales</taxon>
        <taxon>Brassicaceae</taxon>
        <taxon>Arabideae</taxon>
        <taxon>Arabis</taxon>
    </lineage>
</organism>
<dbReference type="OrthoDB" id="1035869at2759"/>
<dbReference type="InterPro" id="IPR004146">
    <property type="entry name" value="DC1"/>
</dbReference>
<dbReference type="InterPro" id="IPR046349">
    <property type="entry name" value="C1-like_sf"/>
</dbReference>
<dbReference type="InterPro" id="IPR053192">
    <property type="entry name" value="Vacuole_Formation_Reg"/>
</dbReference>
<gene>
    <name evidence="3" type="ordered locus">AALP_Aa8g030500</name>
</gene>
<dbReference type="SUPFAM" id="SSF57889">
    <property type="entry name" value="Cysteine-rich domain"/>
    <property type="match status" value="1"/>
</dbReference>
<dbReference type="EMBL" id="CM002876">
    <property type="protein sequence ID" value="KFK24829.1"/>
    <property type="molecule type" value="Genomic_DNA"/>
</dbReference>
<feature type="domain" description="DC1" evidence="2">
    <location>
        <begin position="55"/>
        <end position="104"/>
    </location>
</feature>
<evidence type="ECO:0000259" key="2">
    <source>
        <dbReference type="Pfam" id="PF03107"/>
    </source>
</evidence>
<keyword evidence="4" id="KW-1185">Reference proteome</keyword>
<protein>
    <recommendedName>
        <fullName evidence="2">DC1 domain-containing protein</fullName>
    </recommendedName>
</protein>
<reference evidence="4" key="1">
    <citation type="journal article" date="2015" name="Nat. Plants">
        <title>Genome expansion of Arabis alpina linked with retrotransposition and reduced symmetric DNA methylation.</title>
        <authorList>
            <person name="Willing E.M."/>
            <person name="Rawat V."/>
            <person name="Mandakova T."/>
            <person name="Maumus F."/>
            <person name="James G.V."/>
            <person name="Nordstroem K.J."/>
            <person name="Becker C."/>
            <person name="Warthmann N."/>
            <person name="Chica C."/>
            <person name="Szarzynska B."/>
            <person name="Zytnicki M."/>
            <person name="Albani M.C."/>
            <person name="Kiefer C."/>
            <person name="Bergonzi S."/>
            <person name="Castaings L."/>
            <person name="Mateos J.L."/>
            <person name="Berns M.C."/>
            <person name="Bujdoso N."/>
            <person name="Piofczyk T."/>
            <person name="de Lorenzo L."/>
            <person name="Barrero-Sicilia C."/>
            <person name="Mateos I."/>
            <person name="Piednoel M."/>
            <person name="Hagmann J."/>
            <person name="Chen-Min-Tao R."/>
            <person name="Iglesias-Fernandez R."/>
            <person name="Schuster S.C."/>
            <person name="Alonso-Blanco C."/>
            <person name="Roudier F."/>
            <person name="Carbonero P."/>
            <person name="Paz-Ares J."/>
            <person name="Davis S.J."/>
            <person name="Pecinka A."/>
            <person name="Quesneville H."/>
            <person name="Colot V."/>
            <person name="Lysak M.A."/>
            <person name="Weigel D."/>
            <person name="Coupland G."/>
            <person name="Schneeberger K."/>
        </authorList>
    </citation>
    <scope>NUCLEOTIDE SEQUENCE [LARGE SCALE GENOMIC DNA]</scope>
    <source>
        <strain evidence="4">cv. Pajares</strain>
    </source>
</reference>
<keyword evidence="1" id="KW-0677">Repeat</keyword>
<evidence type="ECO:0000256" key="1">
    <source>
        <dbReference type="ARBA" id="ARBA00022737"/>
    </source>
</evidence>